<accession>A0ABP8KD50</accession>
<name>A0ABP8KD50_9ACTN</name>
<evidence type="ECO:0000313" key="6">
    <source>
        <dbReference type="Proteomes" id="UP001500635"/>
    </source>
</evidence>
<reference evidence="6" key="1">
    <citation type="journal article" date="2019" name="Int. J. Syst. Evol. Microbiol.">
        <title>The Global Catalogue of Microorganisms (GCM) 10K type strain sequencing project: providing services to taxonomists for standard genome sequencing and annotation.</title>
        <authorList>
            <consortium name="The Broad Institute Genomics Platform"/>
            <consortium name="The Broad Institute Genome Sequencing Center for Infectious Disease"/>
            <person name="Wu L."/>
            <person name="Ma J."/>
        </authorList>
    </citation>
    <scope>NUCLEOTIDE SEQUENCE [LARGE SCALE GENOMIC DNA]</scope>
    <source>
        <strain evidence="6">JCM 17688</strain>
    </source>
</reference>
<dbReference type="Proteomes" id="UP001500635">
    <property type="component" value="Unassembled WGS sequence"/>
</dbReference>
<dbReference type="PANTHER" id="PTHR33164">
    <property type="entry name" value="TRANSCRIPTIONAL REGULATOR, MARR FAMILY"/>
    <property type="match status" value="1"/>
</dbReference>
<dbReference type="PROSITE" id="PS01117">
    <property type="entry name" value="HTH_MARR_1"/>
    <property type="match status" value="1"/>
</dbReference>
<dbReference type="Gene3D" id="1.10.10.10">
    <property type="entry name" value="Winged helix-like DNA-binding domain superfamily/Winged helix DNA-binding domain"/>
    <property type="match status" value="1"/>
</dbReference>
<dbReference type="PANTHER" id="PTHR33164:SF43">
    <property type="entry name" value="HTH-TYPE TRANSCRIPTIONAL REPRESSOR YETL"/>
    <property type="match status" value="1"/>
</dbReference>
<comment type="caution">
    <text evidence="5">The sequence shown here is derived from an EMBL/GenBank/DDBJ whole genome shotgun (WGS) entry which is preliminary data.</text>
</comment>
<dbReference type="InterPro" id="IPR036390">
    <property type="entry name" value="WH_DNA-bd_sf"/>
</dbReference>
<protein>
    <recommendedName>
        <fullName evidence="4">HTH marR-type domain-containing protein</fullName>
    </recommendedName>
</protein>
<dbReference type="InterPro" id="IPR023187">
    <property type="entry name" value="Tscrpt_reg_MarR-type_CS"/>
</dbReference>
<dbReference type="InterPro" id="IPR036388">
    <property type="entry name" value="WH-like_DNA-bd_sf"/>
</dbReference>
<dbReference type="RefSeq" id="WP_345000558.1">
    <property type="nucleotide sequence ID" value="NZ_BAABFR010000115.1"/>
</dbReference>
<sequence length="148" mass="16112">MVLSQSTLTDSLELMRWIGWAQRKAGEDWTRAREISFEQSFVLAYLVRNPGAIQRDIAQTTRTSAANVSSLLQGLERNGLVERRTEGGNGRSKRVYATPVAAQLITGLDAAMAAADEAILAPLNQAERALLHTLLTKITAELPHPTGS</sequence>
<evidence type="ECO:0000256" key="1">
    <source>
        <dbReference type="ARBA" id="ARBA00023015"/>
    </source>
</evidence>
<evidence type="ECO:0000313" key="5">
    <source>
        <dbReference type="EMBL" id="GAA4403975.1"/>
    </source>
</evidence>
<dbReference type="InterPro" id="IPR039422">
    <property type="entry name" value="MarR/SlyA-like"/>
</dbReference>
<proteinExistence type="predicted"/>
<feature type="domain" description="HTH marR-type" evidence="4">
    <location>
        <begin position="11"/>
        <end position="140"/>
    </location>
</feature>
<dbReference type="SMART" id="SM00347">
    <property type="entry name" value="HTH_MARR"/>
    <property type="match status" value="1"/>
</dbReference>
<gene>
    <name evidence="5" type="ORF">GCM10023147_45980</name>
</gene>
<dbReference type="PROSITE" id="PS50995">
    <property type="entry name" value="HTH_MARR_2"/>
    <property type="match status" value="1"/>
</dbReference>
<dbReference type="InterPro" id="IPR000835">
    <property type="entry name" value="HTH_MarR-typ"/>
</dbReference>
<dbReference type="EMBL" id="BAABFR010000115">
    <property type="protein sequence ID" value="GAA4403975.1"/>
    <property type="molecule type" value="Genomic_DNA"/>
</dbReference>
<evidence type="ECO:0000259" key="4">
    <source>
        <dbReference type="PROSITE" id="PS50995"/>
    </source>
</evidence>
<dbReference type="Pfam" id="PF12802">
    <property type="entry name" value="MarR_2"/>
    <property type="match status" value="1"/>
</dbReference>
<keyword evidence="2" id="KW-0238">DNA-binding</keyword>
<evidence type="ECO:0000256" key="2">
    <source>
        <dbReference type="ARBA" id="ARBA00023125"/>
    </source>
</evidence>
<evidence type="ECO:0000256" key="3">
    <source>
        <dbReference type="ARBA" id="ARBA00023163"/>
    </source>
</evidence>
<keyword evidence="1" id="KW-0805">Transcription regulation</keyword>
<organism evidence="5 6">
    <name type="scientific">Tsukamurella soli</name>
    <dbReference type="NCBI Taxonomy" id="644556"/>
    <lineage>
        <taxon>Bacteria</taxon>
        <taxon>Bacillati</taxon>
        <taxon>Actinomycetota</taxon>
        <taxon>Actinomycetes</taxon>
        <taxon>Mycobacteriales</taxon>
        <taxon>Tsukamurellaceae</taxon>
        <taxon>Tsukamurella</taxon>
    </lineage>
</organism>
<keyword evidence="6" id="KW-1185">Reference proteome</keyword>
<dbReference type="SUPFAM" id="SSF46785">
    <property type="entry name" value="Winged helix' DNA-binding domain"/>
    <property type="match status" value="1"/>
</dbReference>
<keyword evidence="3" id="KW-0804">Transcription</keyword>